<comment type="caution">
    <text evidence="2">The sequence shown here is derived from an EMBL/GenBank/DDBJ whole genome shotgun (WGS) entry which is preliminary data.</text>
</comment>
<evidence type="ECO:0000313" key="2">
    <source>
        <dbReference type="EMBL" id="TDY55929.1"/>
    </source>
</evidence>
<dbReference type="RefSeq" id="WP_133958763.1">
    <property type="nucleotide sequence ID" value="NZ_SORI01000020.1"/>
</dbReference>
<dbReference type="EMBL" id="SORI01000020">
    <property type="protein sequence ID" value="TDY55929.1"/>
    <property type="molecule type" value="Genomic_DNA"/>
</dbReference>
<organism evidence="2 3">
    <name type="scientific">Aminivibrio pyruvatiphilus</name>
    <dbReference type="NCBI Taxonomy" id="1005740"/>
    <lineage>
        <taxon>Bacteria</taxon>
        <taxon>Thermotogati</taxon>
        <taxon>Synergistota</taxon>
        <taxon>Synergistia</taxon>
        <taxon>Synergistales</taxon>
        <taxon>Aminobacteriaceae</taxon>
        <taxon>Aminivibrio</taxon>
    </lineage>
</organism>
<accession>A0A4R8M5C2</accession>
<proteinExistence type="predicted"/>
<gene>
    <name evidence="2" type="ORF">C8D99_12010</name>
</gene>
<dbReference type="Pfam" id="PF22043">
    <property type="entry name" value="DUF6935"/>
    <property type="match status" value="1"/>
</dbReference>
<feature type="domain" description="DUF6935" evidence="1">
    <location>
        <begin position="25"/>
        <end position="177"/>
    </location>
</feature>
<evidence type="ECO:0000259" key="1">
    <source>
        <dbReference type="Pfam" id="PF22043"/>
    </source>
</evidence>
<dbReference type="AlphaFoldDB" id="A0A4R8M5C2"/>
<name>A0A4R8M5C2_9BACT</name>
<sequence length="204" mass="23631">MKRILLWGLVIGALLFGVYGEAMAALPKDYREFKARYQEEGRTMEGAAHLYFEAVFSYLNESTRAEGAKMLRYAMYLPMPLEQSNNYRTFVERLNDSDFHYIFRSFAAGTTPENSYAMSPHNFKLDFVSKRKESDFIQLFLRSSGADSPRSLWMQEQNGLWYTINNASTYAQVREPKTAVDARRNAHDADYDVLLPKPEQEKTN</sequence>
<keyword evidence="3" id="KW-1185">Reference proteome</keyword>
<protein>
    <recommendedName>
        <fullName evidence="1">DUF6935 domain-containing protein</fullName>
    </recommendedName>
</protein>
<dbReference type="OrthoDB" id="980987at2"/>
<evidence type="ECO:0000313" key="3">
    <source>
        <dbReference type="Proteomes" id="UP000295066"/>
    </source>
</evidence>
<dbReference type="InterPro" id="IPR053907">
    <property type="entry name" value="DUF6935"/>
</dbReference>
<reference evidence="2 3" key="1">
    <citation type="submission" date="2019-03" db="EMBL/GenBank/DDBJ databases">
        <title>Genomic Encyclopedia of Type Strains, Phase IV (KMG-IV): sequencing the most valuable type-strain genomes for metagenomic binning, comparative biology and taxonomic classification.</title>
        <authorList>
            <person name="Goeker M."/>
        </authorList>
    </citation>
    <scope>NUCLEOTIDE SEQUENCE [LARGE SCALE GENOMIC DNA]</scope>
    <source>
        <strain evidence="2 3">DSM 25964</strain>
    </source>
</reference>
<dbReference type="Proteomes" id="UP000295066">
    <property type="component" value="Unassembled WGS sequence"/>
</dbReference>